<dbReference type="SUPFAM" id="SSF55874">
    <property type="entry name" value="ATPase domain of HSP90 chaperone/DNA topoisomerase II/histidine kinase"/>
    <property type="match status" value="1"/>
</dbReference>
<dbReference type="CDD" id="cd16922">
    <property type="entry name" value="HATPase_EvgS-ArcB-TorS-like"/>
    <property type="match status" value="1"/>
</dbReference>
<name>X0X4I1_9ZZZZ</name>
<sequence length="159" mass="17905">ELGRLKFNIVRLNLLTSVTNVIEVLRSQAEENELELVFNVEKELLVNADEDKLREVLINIIGNAIKFTDKGRVAVTVWKQDKTAIISVEDTGRGILFKDQQKLFKKFERIDSIKAAKKKGGTGLGLYICKNLIKGMDGEIWLKSEHGKGTTVFFTLPLS</sequence>
<dbReference type="AlphaFoldDB" id="X0X4I1"/>
<dbReference type="GO" id="GO:0004673">
    <property type="term" value="F:protein histidine kinase activity"/>
    <property type="evidence" value="ECO:0007669"/>
    <property type="project" value="UniProtKB-EC"/>
</dbReference>
<keyword evidence="3" id="KW-0597">Phosphoprotein</keyword>
<evidence type="ECO:0000256" key="2">
    <source>
        <dbReference type="ARBA" id="ARBA00012438"/>
    </source>
</evidence>
<evidence type="ECO:0000256" key="1">
    <source>
        <dbReference type="ARBA" id="ARBA00000085"/>
    </source>
</evidence>
<dbReference type="InterPro" id="IPR003594">
    <property type="entry name" value="HATPase_dom"/>
</dbReference>
<accession>X0X4I1</accession>
<dbReference type="Pfam" id="PF02518">
    <property type="entry name" value="HATPase_c"/>
    <property type="match status" value="1"/>
</dbReference>
<dbReference type="PANTHER" id="PTHR43047">
    <property type="entry name" value="TWO-COMPONENT HISTIDINE PROTEIN KINASE"/>
    <property type="match status" value="1"/>
</dbReference>
<evidence type="ECO:0000256" key="4">
    <source>
        <dbReference type="ARBA" id="ARBA00022679"/>
    </source>
</evidence>
<protein>
    <recommendedName>
        <fullName evidence="2">histidine kinase</fullName>
        <ecNumber evidence="2">2.7.13.3</ecNumber>
    </recommendedName>
</protein>
<feature type="domain" description="Histidine kinase" evidence="6">
    <location>
        <begin position="1"/>
        <end position="159"/>
    </location>
</feature>
<dbReference type="Gene3D" id="3.30.565.10">
    <property type="entry name" value="Histidine kinase-like ATPase, C-terminal domain"/>
    <property type="match status" value="1"/>
</dbReference>
<comment type="caution">
    <text evidence="7">The sequence shown here is derived from an EMBL/GenBank/DDBJ whole genome shotgun (WGS) entry which is preliminary data.</text>
</comment>
<dbReference type="PROSITE" id="PS50109">
    <property type="entry name" value="HIS_KIN"/>
    <property type="match status" value="1"/>
</dbReference>
<dbReference type="FunFam" id="3.30.565.10:FF:000010">
    <property type="entry name" value="Sensor histidine kinase RcsC"/>
    <property type="match status" value="1"/>
</dbReference>
<organism evidence="7">
    <name type="scientific">marine sediment metagenome</name>
    <dbReference type="NCBI Taxonomy" id="412755"/>
    <lineage>
        <taxon>unclassified sequences</taxon>
        <taxon>metagenomes</taxon>
        <taxon>ecological metagenomes</taxon>
    </lineage>
</organism>
<dbReference type="EMBL" id="BARS01046658">
    <property type="protein sequence ID" value="GAG31533.1"/>
    <property type="molecule type" value="Genomic_DNA"/>
</dbReference>
<dbReference type="PRINTS" id="PR00344">
    <property type="entry name" value="BCTRLSENSOR"/>
</dbReference>
<evidence type="ECO:0000313" key="7">
    <source>
        <dbReference type="EMBL" id="GAG31533.1"/>
    </source>
</evidence>
<gene>
    <name evidence="7" type="ORF">S01H1_70190</name>
</gene>
<keyword evidence="4" id="KW-0808">Transferase</keyword>
<evidence type="ECO:0000256" key="3">
    <source>
        <dbReference type="ARBA" id="ARBA00022553"/>
    </source>
</evidence>
<dbReference type="InterPro" id="IPR005467">
    <property type="entry name" value="His_kinase_dom"/>
</dbReference>
<dbReference type="InterPro" id="IPR036890">
    <property type="entry name" value="HATPase_C_sf"/>
</dbReference>
<dbReference type="InterPro" id="IPR004358">
    <property type="entry name" value="Sig_transdc_His_kin-like_C"/>
</dbReference>
<reference evidence="7" key="1">
    <citation type="journal article" date="2014" name="Front. Microbiol.">
        <title>High frequency of phylogenetically diverse reductive dehalogenase-homologous genes in deep subseafloor sedimentary metagenomes.</title>
        <authorList>
            <person name="Kawai M."/>
            <person name="Futagami T."/>
            <person name="Toyoda A."/>
            <person name="Takaki Y."/>
            <person name="Nishi S."/>
            <person name="Hori S."/>
            <person name="Arai W."/>
            <person name="Tsubouchi T."/>
            <person name="Morono Y."/>
            <person name="Uchiyama I."/>
            <person name="Ito T."/>
            <person name="Fujiyama A."/>
            <person name="Inagaki F."/>
            <person name="Takami H."/>
        </authorList>
    </citation>
    <scope>NUCLEOTIDE SEQUENCE</scope>
    <source>
        <strain evidence="7">Expedition CK06-06</strain>
    </source>
</reference>
<evidence type="ECO:0000259" key="6">
    <source>
        <dbReference type="PROSITE" id="PS50109"/>
    </source>
</evidence>
<dbReference type="EC" id="2.7.13.3" evidence="2"/>
<comment type="catalytic activity">
    <reaction evidence="1">
        <text>ATP + protein L-histidine = ADP + protein N-phospho-L-histidine.</text>
        <dbReference type="EC" id="2.7.13.3"/>
    </reaction>
</comment>
<keyword evidence="5" id="KW-0418">Kinase</keyword>
<evidence type="ECO:0000256" key="5">
    <source>
        <dbReference type="ARBA" id="ARBA00022777"/>
    </source>
</evidence>
<dbReference type="SMART" id="SM00387">
    <property type="entry name" value="HATPase_c"/>
    <property type="match status" value="1"/>
</dbReference>
<feature type="non-terminal residue" evidence="7">
    <location>
        <position position="1"/>
    </location>
</feature>
<proteinExistence type="predicted"/>